<evidence type="ECO:0000313" key="2">
    <source>
        <dbReference type="Proteomes" id="UP000201640"/>
    </source>
</evidence>
<keyword evidence="2" id="KW-1185">Reference proteome</keyword>
<dbReference type="RefSeq" id="YP_007354841.1">
    <property type="nucleotide sequence ID" value="NC_020104.1"/>
</dbReference>
<reference evidence="1 2" key="1">
    <citation type="journal article" date="2012" name="Genome Biol. Evol.">
        <title>Related Giant Viruses in Distant Locations and Different Habitats: Acanthamoeba polyphaga moumouvirus Represents a Third Lineage of the Mimiviridae That Is Close to the Megavirus Lineage.</title>
        <authorList>
            <person name="Yoosuf N."/>
            <person name="Yutin N."/>
            <person name="Colson P."/>
            <person name="Shabalina S.A."/>
            <person name="Pagnier I."/>
            <person name="Robert C."/>
            <person name="Azza S."/>
            <person name="Klose T."/>
            <person name="Wong J."/>
            <person name="Rossmann M.G."/>
            <person name="La Scola B."/>
            <person name="Raoult D."/>
            <person name="Koonin E.V."/>
        </authorList>
    </citation>
    <scope>NUCLEOTIDE SEQUENCE [LARGE SCALE GENOMIC DNA]</scope>
    <source>
        <strain evidence="1 2">M10A</strain>
    </source>
</reference>
<protein>
    <submittedName>
        <fullName evidence="1">Uncharacterized protein</fullName>
    </submittedName>
</protein>
<dbReference type="Proteomes" id="UP000201640">
    <property type="component" value="Segment"/>
</dbReference>
<proteinExistence type="predicted"/>
<accession>L7RGY1</accession>
<evidence type="ECO:0000313" key="1">
    <source>
        <dbReference type="EMBL" id="AGC02405.1"/>
    </source>
</evidence>
<sequence>MYRYIVWEINNLDDLEDQIIGIYESKTDAVNKCNKLDKNFNVDKIEKSKYGLLKMYTSENLQYICTRVKFEDSPKNIYFLKIIEYGSGESYHKQIWIYVSSDIEGVIIDAELYFEGEHNREDECEDCETGICLKDLKNDLEKKYEATISCTDQEYAQFEIFKYKINKNNKVKNKEQHNNEIIKKIKDKNLNYRDFVKKCCPLLREKNSGKQPIEYLQESATLYSVYKNNKN</sequence>
<organism evidence="1 2">
    <name type="scientific">Acanthamoeba polyphaga moumouvirus</name>
    <dbReference type="NCBI Taxonomy" id="1269028"/>
    <lineage>
        <taxon>Viruses</taxon>
        <taxon>Varidnaviria</taxon>
        <taxon>Bamfordvirae</taxon>
        <taxon>Nucleocytoviricota</taxon>
        <taxon>Megaviricetes</taxon>
        <taxon>Imitervirales</taxon>
        <taxon>Mimiviridae</taxon>
        <taxon>Megamimivirinae</taxon>
        <taxon>Moumouvirus</taxon>
    </lineage>
</organism>
<gene>
    <name evidence="1" type="ORF">Moumou_00890</name>
</gene>
<dbReference type="KEGG" id="vg:14446144"/>
<dbReference type="OrthoDB" id="38577at10239"/>
<name>L7RGY1_9VIRU</name>
<dbReference type="GeneID" id="14446144"/>
<dbReference type="EMBL" id="JX962719">
    <property type="protein sequence ID" value="AGC02405.1"/>
    <property type="molecule type" value="Genomic_DNA"/>
</dbReference>